<feature type="chain" id="PRO_5017423265" evidence="3">
    <location>
        <begin position="21"/>
        <end position="369"/>
    </location>
</feature>
<dbReference type="SUPFAM" id="SSF54452">
    <property type="entry name" value="MHC antigen-recognition domain"/>
    <property type="match status" value="1"/>
</dbReference>
<evidence type="ECO:0000256" key="1">
    <source>
        <dbReference type="ARBA" id="ARBA00023180"/>
    </source>
</evidence>
<dbReference type="GO" id="GO:0009897">
    <property type="term" value="C:external side of plasma membrane"/>
    <property type="evidence" value="ECO:0007669"/>
    <property type="project" value="TreeGrafter"/>
</dbReference>
<proteinExistence type="predicted"/>
<feature type="domain" description="Ig-like" evidence="4">
    <location>
        <begin position="181"/>
        <end position="284"/>
    </location>
</feature>
<reference evidence="5" key="4">
    <citation type="submission" date="2025-09" db="UniProtKB">
        <authorList>
            <consortium name="Ensembl"/>
        </authorList>
    </citation>
    <scope>IDENTIFICATION</scope>
    <source>
        <strain evidence="5">JP 163 A</strain>
    </source>
</reference>
<keyword evidence="3" id="KW-0732">Signal</keyword>
<sequence length="369" mass="41619">MWLHTNKIIILLLLCQASSSVKDSLTFFAIISTGIKNLPNLFTTVVDDIQVDYYDSNGIRKQSSILWNNISDSNQSTIFAKETFNSLENLTISYFNKTANLNRTEAVHVLQCMIGCELDEKSAEVVTFQQCGYNGEDFMKLYSKNMTWTAQHPLAEKLKPLWDSAQEGLNNITLFLTLICPQMLEKFVTLSALQREDLTSVALLQKTPSSPVNCFATGFYPNAARMFWMRDGMEIQNDKEPSEILPNHDNTYQMSVYLNVSSIASDDWKRYDCVFRLGNKTKLTRLEKAAISTNWVLDPVPPSTSPSPSSKFPLDLATGLVVGLILLCFCITGLFLWKNVNSASKFPDPSSYPTYPGTIQNCQHNFEIQ</sequence>
<dbReference type="InterPro" id="IPR011162">
    <property type="entry name" value="MHC_I/II-like_Ag-recog"/>
</dbReference>
<feature type="transmembrane region" description="Helical" evidence="2">
    <location>
        <begin position="316"/>
        <end position="337"/>
    </location>
</feature>
<dbReference type="PROSITE" id="PS50835">
    <property type="entry name" value="IG_LIKE"/>
    <property type="match status" value="1"/>
</dbReference>
<dbReference type="Ensembl" id="ENSXMAT00000029958.1">
    <property type="protein sequence ID" value="ENSXMAP00000037034.1"/>
    <property type="gene ID" value="ENSXMAG00000016596.2"/>
</dbReference>
<dbReference type="Pfam" id="PF00129">
    <property type="entry name" value="MHC_I"/>
    <property type="match status" value="1"/>
</dbReference>
<keyword evidence="2" id="KW-0472">Membrane</keyword>
<reference evidence="6" key="1">
    <citation type="submission" date="2012-01" db="EMBL/GenBank/DDBJ databases">
        <authorList>
            <person name="Walter R."/>
            <person name="Schartl M."/>
            <person name="Warren W."/>
        </authorList>
    </citation>
    <scope>NUCLEOTIDE SEQUENCE [LARGE SCALE GENOMIC DNA]</scope>
    <source>
        <strain evidence="6">JP 163 A</strain>
    </source>
</reference>
<dbReference type="GO" id="GO:0005615">
    <property type="term" value="C:extracellular space"/>
    <property type="evidence" value="ECO:0007669"/>
    <property type="project" value="TreeGrafter"/>
</dbReference>
<evidence type="ECO:0000256" key="2">
    <source>
        <dbReference type="SAM" id="Phobius"/>
    </source>
</evidence>
<name>A0A3B5R132_XIPMA</name>
<dbReference type="InParanoid" id="A0A3B5R132"/>
<keyword evidence="2" id="KW-0812">Transmembrane</keyword>
<organism evidence="5 6">
    <name type="scientific">Xiphophorus maculatus</name>
    <name type="common">Southern platyfish</name>
    <name type="synonym">Platypoecilus maculatus</name>
    <dbReference type="NCBI Taxonomy" id="8083"/>
    <lineage>
        <taxon>Eukaryota</taxon>
        <taxon>Metazoa</taxon>
        <taxon>Chordata</taxon>
        <taxon>Craniata</taxon>
        <taxon>Vertebrata</taxon>
        <taxon>Euteleostomi</taxon>
        <taxon>Actinopterygii</taxon>
        <taxon>Neopterygii</taxon>
        <taxon>Teleostei</taxon>
        <taxon>Neoteleostei</taxon>
        <taxon>Acanthomorphata</taxon>
        <taxon>Ovalentaria</taxon>
        <taxon>Atherinomorphae</taxon>
        <taxon>Cyprinodontiformes</taxon>
        <taxon>Poeciliidae</taxon>
        <taxon>Poeciliinae</taxon>
        <taxon>Xiphophorus</taxon>
    </lineage>
</organism>
<keyword evidence="2" id="KW-1133">Transmembrane helix</keyword>
<dbReference type="SUPFAM" id="SSF48726">
    <property type="entry name" value="Immunoglobulin"/>
    <property type="match status" value="1"/>
</dbReference>
<dbReference type="InterPro" id="IPR003597">
    <property type="entry name" value="Ig_C1-set"/>
</dbReference>
<accession>A0A3B5R132</accession>
<dbReference type="InterPro" id="IPR011161">
    <property type="entry name" value="MHC_I-like_Ag-recog"/>
</dbReference>
<reference evidence="6" key="2">
    <citation type="journal article" date="2013" name="Nat. Genet.">
        <title>The genome of the platyfish, Xiphophorus maculatus, provides insights into evolutionary adaptation and several complex traits.</title>
        <authorList>
            <person name="Schartl M."/>
            <person name="Walter R.B."/>
            <person name="Shen Y."/>
            <person name="Garcia T."/>
            <person name="Catchen J."/>
            <person name="Amores A."/>
            <person name="Braasch I."/>
            <person name="Chalopin D."/>
            <person name="Volff J.N."/>
            <person name="Lesch K.P."/>
            <person name="Bisazza A."/>
            <person name="Minx P."/>
            <person name="Hillier L."/>
            <person name="Wilson R.K."/>
            <person name="Fuerstenberg S."/>
            <person name="Boore J."/>
            <person name="Searle S."/>
            <person name="Postlethwait J.H."/>
            <person name="Warren W.C."/>
        </authorList>
    </citation>
    <scope>NUCLEOTIDE SEQUENCE [LARGE SCALE GENOMIC DNA]</scope>
    <source>
        <strain evidence="6">JP 163 A</strain>
    </source>
</reference>
<dbReference type="SMART" id="SM00407">
    <property type="entry name" value="IGc1"/>
    <property type="match status" value="1"/>
</dbReference>
<dbReference type="InterPro" id="IPR036179">
    <property type="entry name" value="Ig-like_dom_sf"/>
</dbReference>
<dbReference type="Gene3D" id="2.60.40.10">
    <property type="entry name" value="Immunoglobulins"/>
    <property type="match status" value="1"/>
</dbReference>
<protein>
    <submittedName>
        <fullName evidence="5">Major histocompatibility complex class I-related gene protein-like</fullName>
    </submittedName>
</protein>
<dbReference type="GO" id="GO:0006955">
    <property type="term" value="P:immune response"/>
    <property type="evidence" value="ECO:0007669"/>
    <property type="project" value="TreeGrafter"/>
</dbReference>
<dbReference type="InterPro" id="IPR050208">
    <property type="entry name" value="MHC_class-I_related"/>
</dbReference>
<evidence type="ECO:0000259" key="4">
    <source>
        <dbReference type="PROSITE" id="PS50835"/>
    </source>
</evidence>
<dbReference type="InterPro" id="IPR007110">
    <property type="entry name" value="Ig-like_dom"/>
</dbReference>
<keyword evidence="1" id="KW-0325">Glycoprotein</keyword>
<dbReference type="Pfam" id="PF07654">
    <property type="entry name" value="C1-set"/>
    <property type="match status" value="1"/>
</dbReference>
<dbReference type="InterPro" id="IPR013783">
    <property type="entry name" value="Ig-like_fold"/>
</dbReference>
<keyword evidence="6" id="KW-1185">Reference proteome</keyword>
<dbReference type="OMA" id="NTAEMFW"/>
<dbReference type="InterPro" id="IPR037055">
    <property type="entry name" value="MHC_I-like_Ag-recog_sf"/>
</dbReference>
<dbReference type="Gene3D" id="3.30.500.10">
    <property type="entry name" value="MHC class I-like antigen recognition-like"/>
    <property type="match status" value="1"/>
</dbReference>
<reference evidence="5" key="3">
    <citation type="submission" date="2025-08" db="UniProtKB">
        <authorList>
            <consortium name="Ensembl"/>
        </authorList>
    </citation>
    <scope>IDENTIFICATION</scope>
    <source>
        <strain evidence="5">JP 163 A</strain>
    </source>
</reference>
<dbReference type="PANTHER" id="PTHR16675">
    <property type="entry name" value="MHC CLASS I-RELATED"/>
    <property type="match status" value="1"/>
</dbReference>
<dbReference type="PANTHER" id="PTHR16675:SF237">
    <property type="entry name" value="MHC CLASS I ANTIGEN TRANSCRIPT VARIANT 1-RELATED"/>
    <property type="match status" value="1"/>
</dbReference>
<feature type="signal peptide" evidence="3">
    <location>
        <begin position="1"/>
        <end position="20"/>
    </location>
</feature>
<dbReference type="GeneTree" id="ENSGT01120000271828"/>
<dbReference type="AlphaFoldDB" id="A0A3B5R132"/>
<evidence type="ECO:0000313" key="6">
    <source>
        <dbReference type="Proteomes" id="UP000002852"/>
    </source>
</evidence>
<evidence type="ECO:0000256" key="3">
    <source>
        <dbReference type="SAM" id="SignalP"/>
    </source>
</evidence>
<dbReference type="Proteomes" id="UP000002852">
    <property type="component" value="Unassembled WGS sequence"/>
</dbReference>
<evidence type="ECO:0000313" key="5">
    <source>
        <dbReference type="Ensembl" id="ENSXMAP00000037034.1"/>
    </source>
</evidence>